<dbReference type="AlphaFoldDB" id="G9Y6T3"/>
<evidence type="ECO:0000256" key="13">
    <source>
        <dbReference type="ARBA" id="ARBA00042859"/>
    </source>
</evidence>
<evidence type="ECO:0000256" key="4">
    <source>
        <dbReference type="ARBA" id="ARBA00022475"/>
    </source>
</evidence>
<dbReference type="InterPro" id="IPR051562">
    <property type="entry name" value="Ascorbate-PTS_EIIC"/>
</dbReference>
<dbReference type="PATRIC" id="fig|1002364.3.peg.2088"/>
<keyword evidence="7 14" id="KW-0812">Transmembrane</keyword>
<sequence length="439" mass="47459">MDVIVLKNTIVDLIIILKIRRFMDYILKVFGTPSIIIAFIAFCGLCLQRAKLTVIIKGTVLAFLGFVLIKTGGGILGGVLTMFSDLFTNAFGLRGVVPSNEAIMALTIDRLGRPAAIILFFAMVINILLARYTRFKSIYLSLHLIVFMAFSVTAALVGLGYSELFSIIFGSVVIGTYMAVFPTILSRFSRKIIGHNEYCIAHAASSSYLIASYLGKWFGDTSVNVEHVNVSDKFSFLKNSDVATFLTMFCLLGISSLFSSHEYLTSIMEKKPYLVWLLEKSAIFAGGLFIAKKGVVLFAEEIVPAFKGISKTIAPGSIPAVDPMVLFDKSPNAILIGFLISFFAELCCIAIFPMLGLPIIVPGILASFTCGGTAAIFGNATGGLRGAIIASFVNGLLLCFLPALVLPLFSYLGATGVTFADPDFTILSTFIKYTFGLVH</sequence>
<gene>
    <name evidence="15" type="ORF">HMPREF0454_02303</name>
</gene>
<evidence type="ECO:0000256" key="1">
    <source>
        <dbReference type="ARBA" id="ARBA00004651"/>
    </source>
</evidence>
<feature type="transmembrane region" description="Helical" evidence="14">
    <location>
        <begin position="111"/>
        <end position="130"/>
    </location>
</feature>
<keyword evidence="6" id="KW-0598">Phosphotransferase system</keyword>
<evidence type="ECO:0000256" key="11">
    <source>
        <dbReference type="ARBA" id="ARBA00038218"/>
    </source>
</evidence>
<feature type="transmembrane region" description="Helical" evidence="14">
    <location>
        <begin position="25"/>
        <end position="47"/>
    </location>
</feature>
<dbReference type="GO" id="GO:0005886">
    <property type="term" value="C:plasma membrane"/>
    <property type="evidence" value="ECO:0007669"/>
    <property type="project" value="UniProtKB-SubCell"/>
</dbReference>
<evidence type="ECO:0000313" key="15">
    <source>
        <dbReference type="EMBL" id="EHM42598.1"/>
    </source>
</evidence>
<evidence type="ECO:0000256" key="14">
    <source>
        <dbReference type="SAM" id="Phobius"/>
    </source>
</evidence>
<accession>G9Y6T3</accession>
<evidence type="ECO:0000256" key="3">
    <source>
        <dbReference type="ARBA" id="ARBA00022448"/>
    </source>
</evidence>
<dbReference type="HOGENOM" id="CLU_031784_0_1_6"/>
<dbReference type="InterPro" id="IPR004703">
    <property type="entry name" value="PTS_sugar-sp_permease"/>
</dbReference>
<reference evidence="15 16" key="1">
    <citation type="submission" date="2011-08" db="EMBL/GenBank/DDBJ databases">
        <authorList>
            <person name="Weinstock G."/>
            <person name="Sodergren E."/>
            <person name="Clifton S."/>
            <person name="Fulton L."/>
            <person name="Fulton B."/>
            <person name="Courtney L."/>
            <person name="Fronick C."/>
            <person name="Harrison M."/>
            <person name="Strong C."/>
            <person name="Farmer C."/>
            <person name="Delahaunty K."/>
            <person name="Markovic C."/>
            <person name="Hall O."/>
            <person name="Minx P."/>
            <person name="Tomlinson C."/>
            <person name="Mitreva M."/>
            <person name="Hou S."/>
            <person name="Chen J."/>
            <person name="Wollam A."/>
            <person name="Pepin K.H."/>
            <person name="Johnson M."/>
            <person name="Bhonagiri V."/>
            <person name="Zhang X."/>
            <person name="Suruliraj S."/>
            <person name="Warren W."/>
            <person name="Chinwalla A."/>
            <person name="Mardis E.R."/>
            <person name="Wilson R.K."/>
        </authorList>
    </citation>
    <scope>NUCLEOTIDE SEQUENCE [LARGE SCALE GENOMIC DNA]</scope>
    <source>
        <strain evidence="15 16">ATCC 51873</strain>
    </source>
</reference>
<proteinExistence type="inferred from homology"/>
<evidence type="ECO:0000313" key="16">
    <source>
        <dbReference type="Proteomes" id="UP000005959"/>
    </source>
</evidence>
<evidence type="ECO:0000256" key="10">
    <source>
        <dbReference type="ARBA" id="ARBA00037387"/>
    </source>
</evidence>
<evidence type="ECO:0000256" key="6">
    <source>
        <dbReference type="ARBA" id="ARBA00022683"/>
    </source>
</evidence>
<comment type="function">
    <text evidence="10">The phosphoenolpyruvate-dependent sugar phosphotransferase system (sugar PTS), a major carbohydrate active transport system, catalyzes the phosphorylation of incoming sugar substrates concomitantly with their translocation across the cell membrane. The enzyme II UlaABC PTS system is involved in ascorbate transport.</text>
</comment>
<name>G9Y6T3_HAFAL</name>
<evidence type="ECO:0000256" key="8">
    <source>
        <dbReference type="ARBA" id="ARBA00022989"/>
    </source>
</evidence>
<keyword evidence="8 14" id="KW-1133">Transmembrane helix</keyword>
<feature type="transmembrane region" description="Helical" evidence="14">
    <location>
        <begin position="164"/>
        <end position="185"/>
    </location>
</feature>
<dbReference type="Pfam" id="PF03611">
    <property type="entry name" value="EIIC-GAT"/>
    <property type="match status" value="1"/>
</dbReference>
<feature type="transmembrane region" description="Helical" evidence="14">
    <location>
        <begin position="137"/>
        <end position="158"/>
    </location>
</feature>
<evidence type="ECO:0000256" key="7">
    <source>
        <dbReference type="ARBA" id="ARBA00022692"/>
    </source>
</evidence>
<comment type="similarity">
    <text evidence="11">Belongs to the UlaA family.</text>
</comment>
<organism evidence="15 16">
    <name type="scientific">Hafnia alvei ATCC 51873</name>
    <dbReference type="NCBI Taxonomy" id="1002364"/>
    <lineage>
        <taxon>Bacteria</taxon>
        <taxon>Pseudomonadati</taxon>
        <taxon>Pseudomonadota</taxon>
        <taxon>Gammaproteobacteria</taxon>
        <taxon>Enterobacterales</taxon>
        <taxon>Hafniaceae</taxon>
        <taxon>Hafnia</taxon>
    </lineage>
</organism>
<protein>
    <recommendedName>
        <fullName evidence="12">Ascorbate-specific PTS system EIIC component</fullName>
    </recommendedName>
    <alternativeName>
        <fullName evidence="13">Ascorbate-specific permease IIC component UlaA</fullName>
    </alternativeName>
</protein>
<evidence type="ECO:0000256" key="5">
    <source>
        <dbReference type="ARBA" id="ARBA00022597"/>
    </source>
</evidence>
<dbReference type="PANTHER" id="PTHR33843">
    <property type="entry name" value="ASCORBATE-SPECIFIC PTS SYSTEM EIIC COMPONENT"/>
    <property type="match status" value="1"/>
</dbReference>
<comment type="subcellular location">
    <subcellularLocation>
        <location evidence="1">Cell membrane</location>
        <topology evidence="1">Multi-pass membrane protein</topology>
    </subcellularLocation>
</comment>
<feature type="transmembrane region" description="Helical" evidence="14">
    <location>
        <begin position="333"/>
        <end position="353"/>
    </location>
</feature>
<dbReference type="EMBL" id="AGCI01000049">
    <property type="protein sequence ID" value="EHM42598.1"/>
    <property type="molecule type" value="Genomic_DNA"/>
</dbReference>
<keyword evidence="9 14" id="KW-0472">Membrane</keyword>
<evidence type="ECO:0000256" key="9">
    <source>
        <dbReference type="ARBA" id="ARBA00023136"/>
    </source>
</evidence>
<comment type="subunit">
    <text evidence="2">Homodimer.</text>
</comment>
<feature type="transmembrane region" description="Helical" evidence="14">
    <location>
        <begin position="359"/>
        <end position="380"/>
    </location>
</feature>
<dbReference type="PANTHER" id="PTHR33843:SF4">
    <property type="entry name" value="ASCORBATE-SPECIFIC PTS SYSTEM EIIC COMPONENT"/>
    <property type="match status" value="1"/>
</dbReference>
<feature type="transmembrane region" description="Helical" evidence="14">
    <location>
        <begin position="59"/>
        <end position="83"/>
    </location>
</feature>
<feature type="transmembrane region" description="Helical" evidence="14">
    <location>
        <begin position="387"/>
        <end position="409"/>
    </location>
</feature>
<keyword evidence="4" id="KW-1003">Cell membrane</keyword>
<dbReference type="GO" id="GO:0009401">
    <property type="term" value="P:phosphoenolpyruvate-dependent sugar phosphotransferase system"/>
    <property type="evidence" value="ECO:0007669"/>
    <property type="project" value="UniProtKB-KW"/>
</dbReference>
<keyword evidence="3" id="KW-0813">Transport</keyword>
<comment type="caution">
    <text evidence="15">The sequence shown here is derived from an EMBL/GenBank/DDBJ whole genome shotgun (WGS) entry which is preliminary data.</text>
</comment>
<feature type="transmembrane region" description="Helical" evidence="14">
    <location>
        <begin position="242"/>
        <end position="261"/>
    </location>
</feature>
<dbReference type="Proteomes" id="UP000005959">
    <property type="component" value="Unassembled WGS sequence"/>
</dbReference>
<keyword evidence="5" id="KW-0762">Sugar transport</keyword>
<evidence type="ECO:0000256" key="2">
    <source>
        <dbReference type="ARBA" id="ARBA00011738"/>
    </source>
</evidence>
<evidence type="ECO:0000256" key="12">
    <source>
        <dbReference type="ARBA" id="ARBA00039702"/>
    </source>
</evidence>